<dbReference type="InterPro" id="IPR035897">
    <property type="entry name" value="Toll_tir_struct_dom_sf"/>
</dbReference>
<dbReference type="Pfam" id="PF08238">
    <property type="entry name" value="Sel1"/>
    <property type="match status" value="2"/>
</dbReference>
<dbReference type="Gene3D" id="3.40.50.10140">
    <property type="entry name" value="Toll/interleukin-1 receptor homology (TIR) domain"/>
    <property type="match status" value="1"/>
</dbReference>
<sequence>MGDTYSEVRRGICYYRGEGVVKDEKEALALFQQAAAEGVGYALHNLGFYHEYGRGGIEVNREKAVEYYKKAADEGSRISTTTLKERHGVEYTPSSVKYTGCHADEESQLVLQPEGEGEGAVEPGRKKRKRTHSSDRDAAESSPSRMEDWTVSEVVAFVSKLDMGPKTADFAAKFGDAIISGHHFVKYACEEELAGDVGIPPRAASIVLRQRDAYLKKNKKGSRSKMTMDSVFISLRFGEAKEETEQLREELRKCGHDAYICEVAPGGNIEELIIDRLNAAKLVIIMGTETYGVPGTNTFSTRQELSFIMQEKKPFFLIKMCDRFQDPYARFKLTDAFGYLLWEKGTPFPPDLIQKLEEKFSSVCRDEGNTMD</sequence>
<proteinExistence type="inferred from homology"/>
<dbReference type="InterPro" id="IPR006597">
    <property type="entry name" value="Sel1-like"/>
</dbReference>
<dbReference type="InterPro" id="IPR011990">
    <property type="entry name" value="TPR-like_helical_dom_sf"/>
</dbReference>
<organism evidence="3">
    <name type="scientific">Palpitomonas bilix</name>
    <dbReference type="NCBI Taxonomy" id="652834"/>
    <lineage>
        <taxon>Eukaryota</taxon>
        <taxon>Eukaryota incertae sedis</taxon>
    </lineage>
</organism>
<dbReference type="EMBL" id="HBIB01034235">
    <property type="protein sequence ID" value="CAE0259978.1"/>
    <property type="molecule type" value="Transcribed_RNA"/>
</dbReference>
<dbReference type="SMART" id="SM00671">
    <property type="entry name" value="SEL1"/>
    <property type="match status" value="2"/>
</dbReference>
<feature type="region of interest" description="Disordered" evidence="2">
    <location>
        <begin position="109"/>
        <end position="145"/>
    </location>
</feature>
<name>A0A7S3GC70_9EUKA</name>
<evidence type="ECO:0000256" key="2">
    <source>
        <dbReference type="SAM" id="MobiDB-lite"/>
    </source>
</evidence>
<comment type="similarity">
    <text evidence="1">Belongs to the sel-1 family.</text>
</comment>
<accession>A0A7S3GC70</accession>
<reference evidence="3" key="1">
    <citation type="submission" date="2021-01" db="EMBL/GenBank/DDBJ databases">
        <authorList>
            <person name="Corre E."/>
            <person name="Pelletier E."/>
            <person name="Niang G."/>
            <person name="Scheremetjew M."/>
            <person name="Finn R."/>
            <person name="Kale V."/>
            <person name="Holt S."/>
            <person name="Cochrane G."/>
            <person name="Meng A."/>
            <person name="Brown T."/>
            <person name="Cohen L."/>
        </authorList>
    </citation>
    <scope>NUCLEOTIDE SEQUENCE</scope>
    <source>
        <strain evidence="3">NIES-2562</strain>
    </source>
</reference>
<dbReference type="Gene3D" id="1.25.40.10">
    <property type="entry name" value="Tetratricopeptide repeat domain"/>
    <property type="match status" value="1"/>
</dbReference>
<dbReference type="AlphaFoldDB" id="A0A7S3GC70"/>
<gene>
    <name evidence="3" type="ORF">PBIL07802_LOCUS22254</name>
</gene>
<evidence type="ECO:0000256" key="1">
    <source>
        <dbReference type="ARBA" id="ARBA00038101"/>
    </source>
</evidence>
<evidence type="ECO:0008006" key="4">
    <source>
        <dbReference type="Google" id="ProtNLM"/>
    </source>
</evidence>
<dbReference type="SUPFAM" id="SSF81901">
    <property type="entry name" value="HCP-like"/>
    <property type="match status" value="1"/>
</dbReference>
<dbReference type="InterPro" id="IPR050767">
    <property type="entry name" value="Sel1_AlgK"/>
</dbReference>
<evidence type="ECO:0000313" key="3">
    <source>
        <dbReference type="EMBL" id="CAE0259978.1"/>
    </source>
</evidence>
<dbReference type="PANTHER" id="PTHR11102">
    <property type="entry name" value="SEL-1-LIKE PROTEIN"/>
    <property type="match status" value="1"/>
</dbReference>
<dbReference type="PANTHER" id="PTHR11102:SF160">
    <property type="entry name" value="ERAD-ASSOCIATED E3 UBIQUITIN-PROTEIN LIGASE COMPONENT HRD3"/>
    <property type="match status" value="1"/>
</dbReference>
<protein>
    <recommendedName>
        <fullName evidence="4">TIR domain-containing protein</fullName>
    </recommendedName>
</protein>